<dbReference type="GeneID" id="55609336"/>
<evidence type="ECO:0000313" key="4">
    <source>
        <dbReference type="Proteomes" id="UP000259354"/>
    </source>
</evidence>
<keyword evidence="4" id="KW-1185">Reference proteome</keyword>
<name>A0A345GTK7_9CAUD</name>
<proteinExistence type="predicted"/>
<dbReference type="KEGG" id="vg:55609336"/>
<dbReference type="Proteomes" id="UP000259354">
    <property type="component" value="Segment"/>
</dbReference>
<feature type="domain" description="DUF7701" evidence="1">
    <location>
        <begin position="140"/>
        <end position="224"/>
    </location>
</feature>
<organism evidence="3 4">
    <name type="scientific">Streptomyces phage Annadreamy</name>
    <dbReference type="NCBI Taxonomy" id="2250335"/>
    <lineage>
        <taxon>Viruses</taxon>
        <taxon>Duplodnaviria</taxon>
        <taxon>Heunggongvirae</taxon>
        <taxon>Uroviricota</taxon>
        <taxon>Caudoviricetes</taxon>
        <taxon>Stanwilliamsviridae</taxon>
        <taxon>Loccivirinae</taxon>
        <taxon>Annadreamyvirus</taxon>
        <taxon>Annadreamyvirus annadreamy</taxon>
    </lineage>
</organism>
<reference evidence="3 4" key="1">
    <citation type="submission" date="2018-06" db="EMBL/GenBank/DDBJ databases">
        <authorList>
            <person name="Moussa A."/>
            <person name="Couoh J.M."/>
            <person name="Harbem L."/>
            <person name="Okocha J.C."/>
            <person name="Taylor D."/>
            <person name="Teutsch A.B."/>
            <person name="Smith B.R."/>
            <person name="Suri N."/>
            <person name="Layton S.R."/>
            <person name="Kim T."/>
            <person name="Hughes L.E."/>
            <person name="Garlena R.A."/>
            <person name="Russell D.A."/>
            <person name="Pope W.H."/>
            <person name="Jacobs-Sera D."/>
            <person name="Hatfull G.F."/>
        </authorList>
    </citation>
    <scope>NUCLEOTIDE SEQUENCE [LARGE SCALE GENOMIC DNA]</scope>
</reference>
<evidence type="ECO:0000313" key="3">
    <source>
        <dbReference type="EMBL" id="AXG66279.1"/>
    </source>
</evidence>
<accession>A0A345GTK7</accession>
<sequence>MITERTAAIISAYTGITFGDFGNTRDYIEELMEKDPDVNPFAGDDSVANASKSDFIAIKVDDNDPTAMTEREAAIVTAFTGIALGNFGAAHLYMEEVMGHPIWTHELASPLMWKAIKEKSKADFIALSESVGKEPAKPVNYVQTVLNKVGENLPGLPDELLDLYTLLAMVKGEDVTLKDVHDAWAVWKNRIRADHKSLVPFEALDFHVQELDRKYAEGIAKAAK</sequence>
<gene>
    <name evidence="3" type="primary">194</name>
    <name evidence="3" type="ORF">SEA_ANNADREAMY_194</name>
</gene>
<feature type="domain" description="DUF7736" evidence="2">
    <location>
        <begin position="71"/>
        <end position="129"/>
    </location>
</feature>
<evidence type="ECO:0000259" key="2">
    <source>
        <dbReference type="Pfam" id="PF24875"/>
    </source>
</evidence>
<dbReference type="Pfam" id="PF24875">
    <property type="entry name" value="DUF7736"/>
    <property type="match status" value="2"/>
</dbReference>
<dbReference type="EMBL" id="MH536811">
    <property type="protein sequence ID" value="AXG66279.1"/>
    <property type="molecule type" value="Genomic_DNA"/>
</dbReference>
<protein>
    <submittedName>
        <fullName evidence="3">Uncharacterized protein</fullName>
    </submittedName>
</protein>
<dbReference type="InterPro" id="IPR056638">
    <property type="entry name" value="DUF7736"/>
</dbReference>
<evidence type="ECO:0000259" key="1">
    <source>
        <dbReference type="Pfam" id="PF24792"/>
    </source>
</evidence>
<feature type="domain" description="DUF7736" evidence="2">
    <location>
        <begin position="5"/>
        <end position="59"/>
    </location>
</feature>
<dbReference type="RefSeq" id="YP_009839128.1">
    <property type="nucleotide sequence ID" value="NC_048719.1"/>
</dbReference>
<dbReference type="InterPro" id="IPR056118">
    <property type="entry name" value="DUF7701"/>
</dbReference>
<dbReference type="Pfam" id="PF24792">
    <property type="entry name" value="DUF7701"/>
    <property type="match status" value="1"/>
</dbReference>